<gene>
    <name evidence="2" type="ORF">CKAH01_06712</name>
</gene>
<feature type="region of interest" description="Disordered" evidence="1">
    <location>
        <begin position="1"/>
        <end position="55"/>
    </location>
</feature>
<dbReference type="AlphaFoldDB" id="A0AAE0D4W9"/>
<name>A0AAE0D4W9_COLKA</name>
<evidence type="ECO:0000313" key="2">
    <source>
        <dbReference type="EMBL" id="KAK2745808.1"/>
    </source>
</evidence>
<feature type="region of interest" description="Disordered" evidence="1">
    <location>
        <begin position="365"/>
        <end position="407"/>
    </location>
</feature>
<feature type="region of interest" description="Disordered" evidence="1">
    <location>
        <begin position="561"/>
        <end position="613"/>
    </location>
</feature>
<feature type="compositionally biased region" description="Low complexity" evidence="1">
    <location>
        <begin position="254"/>
        <end position="291"/>
    </location>
</feature>
<feature type="region of interest" description="Disordered" evidence="1">
    <location>
        <begin position="634"/>
        <end position="735"/>
    </location>
</feature>
<evidence type="ECO:0000313" key="3">
    <source>
        <dbReference type="Proteomes" id="UP001281614"/>
    </source>
</evidence>
<feature type="compositionally biased region" description="Polar residues" evidence="1">
    <location>
        <begin position="634"/>
        <end position="650"/>
    </location>
</feature>
<dbReference type="Proteomes" id="UP001281614">
    <property type="component" value="Unassembled WGS sequence"/>
</dbReference>
<keyword evidence="3" id="KW-1185">Reference proteome</keyword>
<accession>A0AAE0D4W9</accession>
<feature type="region of interest" description="Disordered" evidence="1">
    <location>
        <begin position="245"/>
        <end position="296"/>
    </location>
</feature>
<dbReference type="EMBL" id="VYYT01000300">
    <property type="protein sequence ID" value="KAK2745808.1"/>
    <property type="molecule type" value="Genomic_DNA"/>
</dbReference>
<feature type="compositionally biased region" description="Acidic residues" evidence="1">
    <location>
        <begin position="587"/>
        <end position="596"/>
    </location>
</feature>
<proteinExistence type="predicted"/>
<feature type="region of interest" description="Disordered" evidence="1">
    <location>
        <begin position="761"/>
        <end position="781"/>
    </location>
</feature>
<feature type="region of interest" description="Disordered" evidence="1">
    <location>
        <begin position="460"/>
        <end position="521"/>
    </location>
</feature>
<comment type="caution">
    <text evidence="2">The sequence shown here is derived from an EMBL/GenBank/DDBJ whole genome shotgun (WGS) entry which is preliminary data.</text>
</comment>
<sequence>MATQAIHAPAHSGHAHSSSTSSYPPQPASPTLTNPDMILPDYDCPSSPDRSHSPLMMWKNSQAVDLNMQFQFPPSAYVAGPITPATPIIYGNGTMLSDIGEVTEAESTPGKTSRPSSMIWTGRVSRIPDERFPSPTKAYESIKQRARAHERRSSVESTSTITTTQDHNVFADFDDTVSVDDSNFQGDDEESVAESYTDDVSVHKAHAISQPTRTSLNDPNRYSTALISRRAEQILANAKRRLTTMEGNLSRARSSLSISTPSMSSFDGTGSTPSPPMMRSTSSATSPSSAHGHARMMSDSSINTELVNSGAVPRRSASAMGAAGGYRQPISTRKITHDTATLERLNSGRDIQPRYKAAQEIGLDTLGEDEVSTEFHSGSDSTTKRDSLLSPALGGPTKPPLTRSASAAQMRDLKDQVLDLKGKISSLREQARVDTMRRRSLQSLRTPSPFTHAQVDQWYAGSQKQSPTEPLTATSELAPWHEENAPSVDGEMQTRETEATLEGPLEGPLEEPLEEPREDTLEDTLEELPIKDDESVVGDYEAAQEAVRQEERQKALDAMEANAHIEPDDDISDMHTEDGFEDSVQVQEEDGYESESGDSLYHDTYQTPVSHEDREDAFDYEHFFLHSAMGTISQQRMARQGSRRGSFSSEDSVETTRGPITSDESIRPKLHNRRGSGDTTSTMDSFATANSGRASRVSASGNEEDVRQGILTPPSVSPISERTESPPTAKRSIVGSINGGDVLEQMRTRARAGSIAYRRPTSTQATMGHRPSTASFDSTGTNRSFPLVGKARVSVGGVITPQGSPELELRTISDAIMSETASICDKESVGGPDQLAPMNQLAKEDQILVERFVASLGRCVLGLSESGKASAESRMYRRRLDTARKILEGMGETS</sequence>
<reference evidence="2" key="1">
    <citation type="submission" date="2023-02" db="EMBL/GenBank/DDBJ databases">
        <title>Colletotrichum kahawae CIFC_Que2 genome sequencing and assembly.</title>
        <authorList>
            <person name="Baroncelli R."/>
        </authorList>
    </citation>
    <scope>NUCLEOTIDE SEQUENCE</scope>
    <source>
        <strain evidence="2">CIFC_Que2</strain>
    </source>
</reference>
<feature type="compositionally biased region" description="Polar residues" evidence="1">
    <location>
        <begin position="460"/>
        <end position="475"/>
    </location>
</feature>
<evidence type="ECO:0000256" key="1">
    <source>
        <dbReference type="SAM" id="MobiDB-lite"/>
    </source>
</evidence>
<feature type="compositionally biased region" description="Low complexity" evidence="1">
    <location>
        <begin position="1"/>
        <end position="23"/>
    </location>
</feature>
<protein>
    <submittedName>
        <fullName evidence="2">Uncharacterized protein</fullName>
    </submittedName>
</protein>
<feature type="compositionally biased region" description="Polar residues" evidence="1">
    <location>
        <begin position="677"/>
        <end position="701"/>
    </location>
</feature>
<organism evidence="2 3">
    <name type="scientific">Colletotrichum kahawae</name>
    <name type="common">Coffee berry disease fungus</name>
    <dbReference type="NCBI Taxonomy" id="34407"/>
    <lineage>
        <taxon>Eukaryota</taxon>
        <taxon>Fungi</taxon>
        <taxon>Dikarya</taxon>
        <taxon>Ascomycota</taxon>
        <taxon>Pezizomycotina</taxon>
        <taxon>Sordariomycetes</taxon>
        <taxon>Hypocreomycetidae</taxon>
        <taxon>Glomerellales</taxon>
        <taxon>Glomerellaceae</taxon>
        <taxon>Colletotrichum</taxon>
        <taxon>Colletotrichum gloeosporioides species complex</taxon>
    </lineage>
</organism>